<evidence type="ECO:0000313" key="3">
    <source>
        <dbReference type="EMBL" id="KAH7031939.1"/>
    </source>
</evidence>
<gene>
    <name evidence="3" type="ORF">B0J12DRAFT_310237</name>
</gene>
<accession>A0ABQ8FZK4</accession>
<organism evidence="3 4">
    <name type="scientific">Macrophomina phaseolina</name>
    <dbReference type="NCBI Taxonomy" id="35725"/>
    <lineage>
        <taxon>Eukaryota</taxon>
        <taxon>Fungi</taxon>
        <taxon>Dikarya</taxon>
        <taxon>Ascomycota</taxon>
        <taxon>Pezizomycotina</taxon>
        <taxon>Dothideomycetes</taxon>
        <taxon>Dothideomycetes incertae sedis</taxon>
        <taxon>Botryosphaeriales</taxon>
        <taxon>Botryosphaeriaceae</taxon>
        <taxon>Macrophomina</taxon>
    </lineage>
</organism>
<dbReference type="Gene3D" id="1.10.600.10">
    <property type="entry name" value="Farnesyl Diphosphate Synthase"/>
    <property type="match status" value="1"/>
</dbReference>
<evidence type="ECO:0000256" key="2">
    <source>
        <dbReference type="ARBA" id="ARBA00023239"/>
    </source>
</evidence>
<dbReference type="InterPro" id="IPR008949">
    <property type="entry name" value="Isoprenoid_synthase_dom_sf"/>
</dbReference>
<comment type="similarity">
    <text evidence="1">Belongs to the trichodiene synthase family.</text>
</comment>
<reference evidence="3 4" key="1">
    <citation type="journal article" date="2021" name="Nat. Commun.">
        <title>Genetic determinants of endophytism in the Arabidopsis root mycobiome.</title>
        <authorList>
            <person name="Mesny F."/>
            <person name="Miyauchi S."/>
            <person name="Thiergart T."/>
            <person name="Pickel B."/>
            <person name="Atanasova L."/>
            <person name="Karlsson M."/>
            <person name="Huettel B."/>
            <person name="Barry K.W."/>
            <person name="Haridas S."/>
            <person name="Chen C."/>
            <person name="Bauer D."/>
            <person name="Andreopoulos W."/>
            <person name="Pangilinan J."/>
            <person name="LaButti K."/>
            <person name="Riley R."/>
            <person name="Lipzen A."/>
            <person name="Clum A."/>
            <person name="Drula E."/>
            <person name="Henrissat B."/>
            <person name="Kohler A."/>
            <person name="Grigoriev I.V."/>
            <person name="Martin F.M."/>
            <person name="Hacquard S."/>
        </authorList>
    </citation>
    <scope>NUCLEOTIDE SEQUENCE [LARGE SCALE GENOMIC DNA]</scope>
    <source>
        <strain evidence="3 4">MPI-SDFR-AT-0080</strain>
    </source>
</reference>
<dbReference type="EMBL" id="JAGTJR010000042">
    <property type="protein sequence ID" value="KAH7031939.1"/>
    <property type="molecule type" value="Genomic_DNA"/>
</dbReference>
<evidence type="ECO:0000256" key="1">
    <source>
        <dbReference type="ARBA" id="ARBA00007946"/>
    </source>
</evidence>
<dbReference type="SUPFAM" id="SSF48576">
    <property type="entry name" value="Terpenoid synthases"/>
    <property type="match status" value="1"/>
</dbReference>
<comment type="caution">
    <text evidence="3">The sequence shown here is derived from an EMBL/GenBank/DDBJ whole genome shotgun (WGS) entry which is preliminary data.</text>
</comment>
<name>A0ABQ8FZK4_9PEZI</name>
<dbReference type="SFLD" id="SFLDS00005">
    <property type="entry name" value="Isoprenoid_Synthase_Type_I"/>
    <property type="match status" value="1"/>
</dbReference>
<dbReference type="Pfam" id="PF06330">
    <property type="entry name" value="TRI5"/>
    <property type="match status" value="1"/>
</dbReference>
<keyword evidence="4" id="KW-1185">Reference proteome</keyword>
<sequence length="329" mass="37340">MLFEPVQSFQRERDVSPDLSPLEIRASIGDFLERCGLFLQVCPKHTEFAAECIAESDARGYLIPQNGVFKNFIPAGVAMARNAYAHQPHEVQMFISLYTAFLVYLDDMFENDMDAVRQFNHKFISRKPQKLELLDHFAELLHEMPALFGSVVANIMTTSTLNLVTALSIEHEVGGVILEPSAHRFPTFSRVMSGASETYALFMFPSDEPLRHILQALPDCMTFINNGNDILSFYKEQLSNETVNRVYLTAQCRGISQAVVLQELTDEAVASHQRVIDIFRPHKRTLGAYLAFSQGYIGFHSALERYRLHELKLEYGITSHGEGMTPRKR</sequence>
<proteinExistence type="inferred from homology"/>
<protein>
    <submittedName>
        <fullName evidence="3">Isoprenoid synthase domain-containing protein</fullName>
    </submittedName>
</protein>
<dbReference type="SFLD" id="SFLDG01021">
    <property type="entry name" value="Trichodiene_Synthase_Like"/>
    <property type="match status" value="1"/>
</dbReference>
<dbReference type="InterPro" id="IPR024652">
    <property type="entry name" value="Trichodiene_synth"/>
</dbReference>
<keyword evidence="2" id="KW-0456">Lyase</keyword>
<evidence type="ECO:0000313" key="4">
    <source>
        <dbReference type="Proteomes" id="UP000774617"/>
    </source>
</evidence>
<dbReference type="Proteomes" id="UP000774617">
    <property type="component" value="Unassembled WGS sequence"/>
</dbReference>